<name>A0ABW0LM90_9BACI</name>
<dbReference type="Proteomes" id="UP001596147">
    <property type="component" value="Unassembled WGS sequence"/>
</dbReference>
<feature type="transmembrane region" description="Helical" evidence="7">
    <location>
        <begin position="154"/>
        <end position="175"/>
    </location>
</feature>
<dbReference type="PROSITE" id="PS50929">
    <property type="entry name" value="ABC_TM1F"/>
    <property type="match status" value="1"/>
</dbReference>
<keyword evidence="4" id="KW-0067">ATP-binding</keyword>
<dbReference type="CDD" id="cd18584">
    <property type="entry name" value="ABC_6TM_AarD_CydD"/>
    <property type="match status" value="1"/>
</dbReference>
<organism evidence="10 11">
    <name type="scientific">Lederbergia graminis</name>
    <dbReference type="NCBI Taxonomy" id="735518"/>
    <lineage>
        <taxon>Bacteria</taxon>
        <taxon>Bacillati</taxon>
        <taxon>Bacillota</taxon>
        <taxon>Bacilli</taxon>
        <taxon>Bacillales</taxon>
        <taxon>Bacillaceae</taxon>
        <taxon>Lederbergia</taxon>
    </lineage>
</organism>
<dbReference type="Pfam" id="PF00005">
    <property type="entry name" value="ABC_tran"/>
    <property type="match status" value="1"/>
</dbReference>
<dbReference type="InterPro" id="IPR014216">
    <property type="entry name" value="ABC_transptr_CydD"/>
</dbReference>
<dbReference type="Pfam" id="PF00664">
    <property type="entry name" value="ABC_membrane"/>
    <property type="match status" value="1"/>
</dbReference>
<dbReference type="PROSITE" id="PS50893">
    <property type="entry name" value="ABC_TRANSPORTER_2"/>
    <property type="match status" value="1"/>
</dbReference>
<dbReference type="PROSITE" id="PS00211">
    <property type="entry name" value="ABC_TRANSPORTER_1"/>
    <property type="match status" value="1"/>
</dbReference>
<evidence type="ECO:0000256" key="1">
    <source>
        <dbReference type="ARBA" id="ARBA00004651"/>
    </source>
</evidence>
<feature type="domain" description="ABC transmembrane type-1" evidence="9">
    <location>
        <begin position="15"/>
        <end position="299"/>
    </location>
</feature>
<dbReference type="InterPro" id="IPR003593">
    <property type="entry name" value="AAA+_ATPase"/>
</dbReference>
<keyword evidence="2 7" id="KW-0812">Transmembrane</keyword>
<evidence type="ECO:0000256" key="7">
    <source>
        <dbReference type="SAM" id="Phobius"/>
    </source>
</evidence>
<dbReference type="InterPro" id="IPR027417">
    <property type="entry name" value="P-loop_NTPase"/>
</dbReference>
<dbReference type="Gene3D" id="3.40.50.300">
    <property type="entry name" value="P-loop containing nucleotide triphosphate hydrolases"/>
    <property type="match status" value="1"/>
</dbReference>
<feature type="transmembrane region" description="Helical" evidence="7">
    <location>
        <begin position="55"/>
        <end position="73"/>
    </location>
</feature>
<evidence type="ECO:0000259" key="8">
    <source>
        <dbReference type="PROSITE" id="PS50893"/>
    </source>
</evidence>
<dbReference type="RefSeq" id="WP_382355805.1">
    <property type="nucleotide sequence ID" value="NZ_JBHSMC010000045.1"/>
</dbReference>
<proteinExistence type="predicted"/>
<dbReference type="SUPFAM" id="SSF90123">
    <property type="entry name" value="ABC transporter transmembrane region"/>
    <property type="match status" value="1"/>
</dbReference>
<evidence type="ECO:0000256" key="2">
    <source>
        <dbReference type="ARBA" id="ARBA00022692"/>
    </source>
</evidence>
<evidence type="ECO:0000313" key="10">
    <source>
        <dbReference type="EMBL" id="MFC5467008.1"/>
    </source>
</evidence>
<feature type="transmembrane region" description="Helical" evidence="7">
    <location>
        <begin position="130"/>
        <end position="148"/>
    </location>
</feature>
<dbReference type="PANTHER" id="PTHR24221">
    <property type="entry name" value="ATP-BINDING CASSETTE SUB-FAMILY B"/>
    <property type="match status" value="1"/>
</dbReference>
<evidence type="ECO:0000256" key="4">
    <source>
        <dbReference type="ARBA" id="ARBA00022840"/>
    </source>
</evidence>
<keyword evidence="5 7" id="KW-1133">Transmembrane helix</keyword>
<dbReference type="InterPro" id="IPR036640">
    <property type="entry name" value="ABC1_TM_sf"/>
</dbReference>
<comment type="subcellular location">
    <subcellularLocation>
        <location evidence="1">Cell membrane</location>
        <topology evidence="1">Multi-pass membrane protein</topology>
    </subcellularLocation>
</comment>
<comment type="caution">
    <text evidence="10">The sequence shown here is derived from an EMBL/GenBank/DDBJ whole genome shotgun (WGS) entry which is preliminary data.</text>
</comment>
<feature type="domain" description="ABC transporter" evidence="8">
    <location>
        <begin position="333"/>
        <end position="568"/>
    </location>
</feature>
<keyword evidence="6 7" id="KW-0472">Membrane</keyword>
<dbReference type="InterPro" id="IPR039421">
    <property type="entry name" value="Type_1_exporter"/>
</dbReference>
<evidence type="ECO:0000313" key="11">
    <source>
        <dbReference type="Proteomes" id="UP001596147"/>
    </source>
</evidence>
<dbReference type="Gene3D" id="1.20.1560.10">
    <property type="entry name" value="ABC transporter type 1, transmembrane domain"/>
    <property type="match status" value="1"/>
</dbReference>
<evidence type="ECO:0000256" key="3">
    <source>
        <dbReference type="ARBA" id="ARBA00022741"/>
    </source>
</evidence>
<keyword evidence="3" id="KW-0547">Nucleotide-binding</keyword>
<feature type="transmembrane region" description="Helical" evidence="7">
    <location>
        <begin position="262"/>
        <end position="280"/>
    </location>
</feature>
<dbReference type="InterPro" id="IPR003439">
    <property type="entry name" value="ABC_transporter-like_ATP-bd"/>
</dbReference>
<gene>
    <name evidence="10" type="primary">cydD</name>
    <name evidence="10" type="ORF">ACFPM4_19975</name>
</gene>
<reference evidence="11" key="1">
    <citation type="journal article" date="2019" name="Int. J. Syst. Evol. Microbiol.">
        <title>The Global Catalogue of Microorganisms (GCM) 10K type strain sequencing project: providing services to taxonomists for standard genome sequencing and annotation.</title>
        <authorList>
            <consortium name="The Broad Institute Genomics Platform"/>
            <consortium name="The Broad Institute Genome Sequencing Center for Infectious Disease"/>
            <person name="Wu L."/>
            <person name="Ma J."/>
        </authorList>
    </citation>
    <scope>NUCLEOTIDE SEQUENCE [LARGE SCALE GENOMIC DNA]</scope>
    <source>
        <strain evidence="11">CGMCC 1.12237</strain>
    </source>
</reference>
<dbReference type="InterPro" id="IPR017871">
    <property type="entry name" value="ABC_transporter-like_CS"/>
</dbReference>
<dbReference type="EMBL" id="JBHSMC010000045">
    <property type="protein sequence ID" value="MFC5467008.1"/>
    <property type="molecule type" value="Genomic_DNA"/>
</dbReference>
<evidence type="ECO:0000259" key="9">
    <source>
        <dbReference type="PROSITE" id="PS50929"/>
    </source>
</evidence>
<dbReference type="SMART" id="SM00382">
    <property type="entry name" value="AAA"/>
    <property type="match status" value="1"/>
</dbReference>
<dbReference type="SUPFAM" id="SSF52540">
    <property type="entry name" value="P-loop containing nucleoside triphosphate hydrolases"/>
    <property type="match status" value="1"/>
</dbReference>
<dbReference type="InterPro" id="IPR011527">
    <property type="entry name" value="ABC1_TM_dom"/>
</dbReference>
<feature type="transmembrane region" description="Helical" evidence="7">
    <location>
        <begin position="12"/>
        <end position="35"/>
    </location>
</feature>
<accession>A0ABW0LM90</accession>
<dbReference type="NCBIfam" id="TIGR02857">
    <property type="entry name" value="CydD"/>
    <property type="match status" value="1"/>
</dbReference>
<protein>
    <submittedName>
        <fullName evidence="10">Thiol reductant ABC exporter subunit CydD</fullName>
    </submittedName>
</protein>
<evidence type="ECO:0000256" key="6">
    <source>
        <dbReference type="ARBA" id="ARBA00023136"/>
    </source>
</evidence>
<sequence length="574" mass="63377">MSLKELAFEQRGKVILLIMMAVLSGAVIVAQGYLIVSIVDQVFLQEATFTDIAPFLYTLLAILFARAAFHFLSGRTGVKMAAKVKGDLRKSLLQRYSRNPLQASLRGQSGQKVSVLMDTVDEIDSYFSSYMPQLIQATIIPIILLIVISTQHIATAIIILITAPFIPIYMIVIGFKTKDKSEEQLDKMAAFSGTFLDTLQGITTLKLFGRARQQKEAIKKSSLEFREATMQVLKIAFNNSLALEFISMLSMGLIAMELAIRLIIYQNIDFFTAFFMLVLAPEFYTKLKDLGSAFHTGRGSMGAAKKLEKELSEEETKVDWGETNLEKNTPPSIELKAASFSYGSSKFTLKNININMQPYEQIAIVGKTGAGKSTLLLMLAGLVPLSEGQMLINGRERSTIREQAWFDQLSYISQHPYLFSGIMAENIAIGRTEKATRSEIEQAAEKAGLLPLIATLEHGLDTPIGEAGRGISGGEKQRIALARAFLKNPSVILFDEPTTGLDLETEQILQAAMMELAKTATVITVAHRLHTIKNADKILFLEQGELLATGTHDELIASVPAYREMVSIQQGRDE</sequence>
<dbReference type="PANTHER" id="PTHR24221:SF590">
    <property type="entry name" value="COMPONENT LINKED WITH THE ASSEMBLY OF CYTOCHROME' TRANSPORT TRANSMEMBRANE ATP-BINDING PROTEIN ABC TRANSPORTER CYDD-RELATED"/>
    <property type="match status" value="1"/>
</dbReference>
<evidence type="ECO:0000256" key="5">
    <source>
        <dbReference type="ARBA" id="ARBA00022989"/>
    </source>
</evidence>
<keyword evidence="11" id="KW-1185">Reference proteome</keyword>